<dbReference type="RefSeq" id="WP_032433711.1">
    <property type="nucleotide sequence ID" value="NZ_CP009876.1"/>
</dbReference>
<accession>A0A4S4TN76</accession>
<gene>
    <name evidence="1" type="ORF">E9161_07285</name>
</gene>
<dbReference type="EMBL" id="SSUJ01000004">
    <property type="protein sequence ID" value="THI32458.1"/>
    <property type="molecule type" value="Genomic_DNA"/>
</dbReference>
<dbReference type="Proteomes" id="UP000304895">
    <property type="component" value="Unassembled WGS sequence"/>
</dbReference>
<evidence type="ECO:0000313" key="2">
    <source>
        <dbReference type="Proteomes" id="UP000304895"/>
    </source>
</evidence>
<name>A0A4S4TN76_KLEPN</name>
<protein>
    <submittedName>
        <fullName evidence="1">Uncharacterized protein</fullName>
    </submittedName>
</protein>
<comment type="caution">
    <text evidence="1">The sequence shown here is derived from an EMBL/GenBank/DDBJ whole genome shotgun (WGS) entry which is preliminary data.</text>
</comment>
<organism evidence="1 2">
    <name type="scientific">Klebsiella pneumoniae subsp. pneumoniae</name>
    <dbReference type="NCBI Taxonomy" id="72407"/>
    <lineage>
        <taxon>Bacteria</taxon>
        <taxon>Pseudomonadati</taxon>
        <taxon>Pseudomonadota</taxon>
        <taxon>Gammaproteobacteria</taxon>
        <taxon>Enterobacterales</taxon>
        <taxon>Enterobacteriaceae</taxon>
        <taxon>Klebsiella/Raoultella group</taxon>
        <taxon>Klebsiella</taxon>
        <taxon>Klebsiella pneumoniae complex</taxon>
    </lineage>
</organism>
<sequence>MLYAVPQQTSDSLKLIKTVLQLIASQQEVSQQLKSRVYEVIREASTLTVDRGDQLQIPNHRESISLAVEIQHTQALAQVLTRVTSEDMLEPTMARNVLEHI</sequence>
<reference evidence="1 2" key="1">
    <citation type="submission" date="2019-04" db="EMBL/GenBank/DDBJ databases">
        <authorList>
            <person name="Fouts D."/>
            <person name="Sutton G."/>
            <person name="Singh I."/>
            <person name="Nguyen K."/>
        </authorList>
    </citation>
    <scope>NUCLEOTIDE SEQUENCE [LARGE SCALE GENOMIC DNA]</scope>
    <source>
        <strain evidence="1 2">55</strain>
    </source>
</reference>
<dbReference type="KEGG" id="kpy:KPNIH31_25700"/>
<dbReference type="AlphaFoldDB" id="A0A4S4TN76"/>
<proteinExistence type="predicted"/>
<evidence type="ECO:0000313" key="1">
    <source>
        <dbReference type="EMBL" id="THI32458.1"/>
    </source>
</evidence>